<dbReference type="Proteomes" id="UP001151699">
    <property type="component" value="Chromosome C"/>
</dbReference>
<keyword evidence="2" id="KW-1185">Reference proteome</keyword>
<protein>
    <submittedName>
        <fullName evidence="1">Uncharacterized protein</fullName>
    </submittedName>
</protein>
<proteinExistence type="predicted"/>
<evidence type="ECO:0000313" key="1">
    <source>
        <dbReference type="EMBL" id="KAJ6636831.1"/>
    </source>
</evidence>
<name>A0A9Q0MRV5_9DIPT</name>
<evidence type="ECO:0000313" key="2">
    <source>
        <dbReference type="Proteomes" id="UP001151699"/>
    </source>
</evidence>
<gene>
    <name evidence="1" type="ORF">Bhyg_15426</name>
</gene>
<comment type="caution">
    <text evidence="1">The sequence shown here is derived from an EMBL/GenBank/DDBJ whole genome shotgun (WGS) entry which is preliminary data.</text>
</comment>
<sequence length="17" mass="2003">MIKTFAYKMFIAPLQSN</sequence>
<dbReference type="EMBL" id="WJQU01000004">
    <property type="protein sequence ID" value="KAJ6636831.1"/>
    <property type="molecule type" value="Genomic_DNA"/>
</dbReference>
<organism evidence="1 2">
    <name type="scientific">Pseudolycoriella hygida</name>
    <dbReference type="NCBI Taxonomy" id="35572"/>
    <lineage>
        <taxon>Eukaryota</taxon>
        <taxon>Metazoa</taxon>
        <taxon>Ecdysozoa</taxon>
        <taxon>Arthropoda</taxon>
        <taxon>Hexapoda</taxon>
        <taxon>Insecta</taxon>
        <taxon>Pterygota</taxon>
        <taxon>Neoptera</taxon>
        <taxon>Endopterygota</taxon>
        <taxon>Diptera</taxon>
        <taxon>Nematocera</taxon>
        <taxon>Sciaroidea</taxon>
        <taxon>Sciaridae</taxon>
        <taxon>Pseudolycoriella</taxon>
    </lineage>
</organism>
<accession>A0A9Q0MRV5</accession>
<dbReference type="AlphaFoldDB" id="A0A9Q0MRV5"/>
<reference evidence="1" key="1">
    <citation type="submission" date="2022-07" db="EMBL/GenBank/DDBJ databases">
        <authorList>
            <person name="Trinca V."/>
            <person name="Uliana J.V.C."/>
            <person name="Torres T.T."/>
            <person name="Ward R.J."/>
            <person name="Monesi N."/>
        </authorList>
    </citation>
    <scope>NUCLEOTIDE SEQUENCE</scope>
    <source>
        <strain evidence="1">HSMRA1968</strain>
        <tissue evidence="1">Whole embryos</tissue>
    </source>
</reference>